<keyword evidence="15" id="KW-1185">Reference proteome</keyword>
<keyword evidence="4" id="KW-0946">Virion</keyword>
<keyword evidence="2" id="KW-0732">Signal</keyword>
<keyword evidence="8 11" id="KW-0472">Membrane</keyword>
<evidence type="ECO:0000256" key="10">
    <source>
        <dbReference type="ARBA" id="ARBA00034089"/>
    </source>
</evidence>
<evidence type="ECO:0000313" key="15">
    <source>
        <dbReference type="Proteomes" id="UP000134313"/>
    </source>
</evidence>
<feature type="transmembrane region" description="Helical" evidence="11">
    <location>
        <begin position="52"/>
        <end position="74"/>
    </location>
</feature>
<dbReference type="KEGG" id="vg:10192244"/>
<dbReference type="OrthoDB" id="28730at10239"/>
<keyword evidence="9" id="KW-1015">Disulfide bond</keyword>
<evidence type="ECO:0000313" key="14">
    <source>
        <dbReference type="EMBL" id="ADW24476.1"/>
    </source>
</evidence>
<evidence type="ECO:0000313" key="13">
    <source>
        <dbReference type="EMBL" id="ADW24394.1"/>
    </source>
</evidence>
<evidence type="ECO:0000256" key="3">
    <source>
        <dbReference type="ARBA" id="ARBA00022812"/>
    </source>
</evidence>
<evidence type="ECO:0000256" key="1">
    <source>
        <dbReference type="ARBA" id="ARBA00022692"/>
    </source>
</evidence>
<keyword evidence="5" id="KW-1043">Host membrane</keyword>
<name>E9M5N6_9GAMA</name>
<sequence>MKALVGGLLVFVLCFTCCVTTNTTVGNSSPGFYDKNCNADTFSPSFKSVSSVLAIINGSVVTAASGIYLMYVCFSRFLTTMTK</sequence>
<feature type="domain" description="Herpesvirus envelope glycoprotein N" evidence="12">
    <location>
        <begin position="22"/>
        <end position="83"/>
    </location>
</feature>
<protein>
    <recommendedName>
        <fullName evidence="12">Herpesvirus envelope glycoprotein N domain-containing protein</fullName>
    </recommendedName>
</protein>
<dbReference type="HAMAP" id="MF_04037">
    <property type="entry name" value="HSV_GN"/>
    <property type="match status" value="1"/>
</dbReference>
<evidence type="ECO:0000256" key="6">
    <source>
        <dbReference type="ARBA" id="ARBA00022879"/>
    </source>
</evidence>
<accession>E9M5N6</accession>
<dbReference type="InterPro" id="IPR005211">
    <property type="entry name" value="Herpes_glycoprotein_N_domain"/>
</dbReference>
<keyword evidence="7 11" id="KW-1133">Transmembrane helix</keyword>
<keyword evidence="1 11" id="KW-0812">Transmembrane</keyword>
<dbReference type="InterPro" id="IPR034707">
    <property type="entry name" value="HSV_GN"/>
</dbReference>
<dbReference type="Proteomes" id="UP000164320">
    <property type="component" value="Genome"/>
</dbReference>
<evidence type="ECO:0000256" key="5">
    <source>
        <dbReference type="ARBA" id="ARBA00022870"/>
    </source>
</evidence>
<organism evidence="13 15">
    <name type="scientific">Cricetid gammaherpesvirus 2</name>
    <dbReference type="NCBI Taxonomy" id="1605972"/>
    <lineage>
        <taxon>Viruses</taxon>
        <taxon>Duplodnaviria</taxon>
        <taxon>Heunggongvirae</taxon>
        <taxon>Peploviricota</taxon>
        <taxon>Herviviricetes</taxon>
        <taxon>Herpesvirales</taxon>
        <taxon>Orthoherpesviridae</taxon>
        <taxon>Gammaherpesvirinae</taxon>
        <taxon>Rhadinovirus</taxon>
        <taxon>Rhadinovirus cricetidgamma2</taxon>
    </lineage>
</organism>
<evidence type="ECO:0000313" key="16">
    <source>
        <dbReference type="Proteomes" id="UP000164320"/>
    </source>
</evidence>
<dbReference type="EMBL" id="HQ221963">
    <property type="protein sequence ID" value="ADW24394.1"/>
    <property type="molecule type" value="Genomic_DNA"/>
</dbReference>
<dbReference type="GO" id="GO:0019031">
    <property type="term" value="C:viral envelope"/>
    <property type="evidence" value="ECO:0007669"/>
    <property type="project" value="UniProtKB-KW"/>
</dbReference>
<keyword evidence="3" id="KW-1040">Host Golgi apparatus</keyword>
<dbReference type="RefSeq" id="YP_004207889.1">
    <property type="nucleotide sequence ID" value="NC_015049.1"/>
</dbReference>
<dbReference type="Pfam" id="PF03554">
    <property type="entry name" value="Herpes_UL73"/>
    <property type="match status" value="1"/>
</dbReference>
<evidence type="ECO:0000256" key="11">
    <source>
        <dbReference type="SAM" id="Phobius"/>
    </source>
</evidence>
<evidence type="ECO:0000256" key="4">
    <source>
        <dbReference type="ARBA" id="ARBA00022844"/>
    </source>
</evidence>
<proteinExistence type="inferred from homology"/>
<evidence type="ECO:0000256" key="7">
    <source>
        <dbReference type="ARBA" id="ARBA00022989"/>
    </source>
</evidence>
<keyword evidence="6" id="KW-0261">Viral envelope protein</keyword>
<evidence type="ECO:0000256" key="8">
    <source>
        <dbReference type="ARBA" id="ARBA00023136"/>
    </source>
</evidence>
<evidence type="ECO:0000256" key="2">
    <source>
        <dbReference type="ARBA" id="ARBA00022729"/>
    </source>
</evidence>
<dbReference type="Proteomes" id="UP000134313">
    <property type="component" value="Segment"/>
</dbReference>
<evidence type="ECO:0000259" key="12">
    <source>
        <dbReference type="Pfam" id="PF03554"/>
    </source>
</evidence>
<evidence type="ECO:0000256" key="9">
    <source>
        <dbReference type="ARBA" id="ARBA00023157"/>
    </source>
</evidence>
<comment type="function">
    <text evidence="10">Envelope glycoprotein necessary for proper maturation of gM and modulation of its membrane fusion activity. Also plays a critical role in virion morphogenesis.</text>
</comment>
<dbReference type="GeneID" id="10192244"/>
<gene>
    <name evidence="14" type="ORF">RHVP-L.53</name>
    <name evidence="13" type="ORF">RHVP.53</name>
</gene>
<reference evidence="15 16" key="1">
    <citation type="journal article" date="2011" name="J. Virol.">
        <title>Identification and sequencing of a novel rodent gammaherpesvirus that establishes acute and latent infection in laboratory mice.</title>
        <authorList>
            <person name="Loh J."/>
            <person name="Zhao G."/>
            <person name="Nelson C.A."/>
            <person name="Coder P."/>
            <person name="Droit L."/>
            <person name="Handley S.A."/>
            <person name="Johnson L.S."/>
            <person name="Vachharajani P."/>
            <person name="Guzman H."/>
            <person name="Tesh R.B."/>
            <person name="Wang D."/>
            <person name="Fremont D.H."/>
            <person name="Virgin H.W."/>
        </authorList>
    </citation>
    <scope>NUCLEOTIDE SEQUENCE [LARGE SCALE GENOMIC DNA]</scope>
</reference>
<dbReference type="EMBL" id="HQ698924">
    <property type="protein sequence ID" value="ADW24476.1"/>
    <property type="molecule type" value="Genomic_DNA"/>
</dbReference>